<keyword evidence="2 8" id="KW-0436">Ligase</keyword>
<gene>
    <name evidence="8 10" type="primary">trpS</name>
    <name evidence="10" type="ORF">H9892_06725</name>
</gene>
<dbReference type="EC" id="6.1.1.2" evidence="8"/>
<evidence type="ECO:0000256" key="8">
    <source>
        <dbReference type="HAMAP-Rule" id="MF_00140"/>
    </source>
</evidence>
<dbReference type="InterPro" id="IPR024109">
    <property type="entry name" value="Trp-tRNA-ligase_bac-type"/>
</dbReference>
<comment type="caution">
    <text evidence="10">The sequence shown here is derived from an EMBL/GenBank/DDBJ whole genome shotgun (WGS) entry which is preliminary data.</text>
</comment>
<dbReference type="Gene3D" id="3.40.50.620">
    <property type="entry name" value="HUPs"/>
    <property type="match status" value="1"/>
</dbReference>
<comment type="function">
    <text evidence="8">Catalyzes the attachment of tryptophan to tRNA(Trp).</text>
</comment>
<dbReference type="EMBL" id="DXHS01000114">
    <property type="protein sequence ID" value="HIW03017.1"/>
    <property type="molecule type" value="Genomic_DNA"/>
</dbReference>
<keyword evidence="4 8" id="KW-0067">ATP-binding</keyword>
<evidence type="ECO:0000256" key="6">
    <source>
        <dbReference type="ARBA" id="ARBA00023146"/>
    </source>
</evidence>
<dbReference type="InterPro" id="IPR002305">
    <property type="entry name" value="aa-tRNA-synth_Ic"/>
</dbReference>
<comment type="subcellular location">
    <subcellularLocation>
        <location evidence="8">Cytoplasm</location>
    </subcellularLocation>
</comment>
<feature type="binding site" evidence="8">
    <location>
        <position position="139"/>
    </location>
    <ligand>
        <name>L-tryptophan</name>
        <dbReference type="ChEBI" id="CHEBI:57912"/>
    </ligand>
</feature>
<comment type="similarity">
    <text evidence="1 8 9">Belongs to the class-I aminoacyl-tRNA synthetase family.</text>
</comment>
<dbReference type="SUPFAM" id="SSF52374">
    <property type="entry name" value="Nucleotidylyl transferase"/>
    <property type="match status" value="1"/>
</dbReference>
<feature type="binding site" evidence="8">
    <location>
        <begin position="151"/>
        <end position="153"/>
    </location>
    <ligand>
        <name>ATP</name>
        <dbReference type="ChEBI" id="CHEBI:30616"/>
    </ligand>
</feature>
<feature type="binding site" evidence="8">
    <location>
        <begin position="22"/>
        <end position="23"/>
    </location>
    <ligand>
        <name>ATP</name>
        <dbReference type="ChEBI" id="CHEBI:30616"/>
    </ligand>
</feature>
<dbReference type="PANTHER" id="PTHR43766">
    <property type="entry name" value="TRYPTOPHAN--TRNA LIGASE, MITOCHONDRIAL"/>
    <property type="match status" value="1"/>
</dbReference>
<dbReference type="InterPro" id="IPR002306">
    <property type="entry name" value="Trp-tRNA-ligase"/>
</dbReference>
<reference evidence="10" key="1">
    <citation type="journal article" date="2021" name="PeerJ">
        <title>Extensive microbial diversity within the chicken gut microbiome revealed by metagenomics and culture.</title>
        <authorList>
            <person name="Gilroy R."/>
            <person name="Ravi A."/>
            <person name="Getino M."/>
            <person name="Pursley I."/>
            <person name="Horton D.L."/>
            <person name="Alikhan N.F."/>
            <person name="Baker D."/>
            <person name="Gharbi K."/>
            <person name="Hall N."/>
            <person name="Watson M."/>
            <person name="Adriaenssens E.M."/>
            <person name="Foster-Nyarko E."/>
            <person name="Jarju S."/>
            <person name="Secka A."/>
            <person name="Antonio M."/>
            <person name="Oren A."/>
            <person name="Chaudhuri R.R."/>
            <person name="La Ragione R."/>
            <person name="Hildebrand F."/>
            <person name="Pallen M.J."/>
        </authorList>
    </citation>
    <scope>NUCLEOTIDE SEQUENCE</scope>
    <source>
        <strain evidence="10">12435</strain>
    </source>
</reference>
<evidence type="ECO:0000256" key="9">
    <source>
        <dbReference type="RuleBase" id="RU363036"/>
    </source>
</evidence>
<comment type="caution">
    <text evidence="8">Lacks conserved residue(s) required for the propagation of feature annotation.</text>
</comment>
<keyword evidence="8" id="KW-0963">Cytoplasm</keyword>
<evidence type="ECO:0000256" key="4">
    <source>
        <dbReference type="ARBA" id="ARBA00022840"/>
    </source>
</evidence>
<dbReference type="GO" id="GO:0004830">
    <property type="term" value="F:tryptophan-tRNA ligase activity"/>
    <property type="evidence" value="ECO:0007669"/>
    <property type="project" value="UniProtKB-UniRule"/>
</dbReference>
<feature type="binding site" evidence="8">
    <location>
        <begin position="14"/>
        <end position="16"/>
    </location>
    <ligand>
        <name>ATP</name>
        <dbReference type="ChEBI" id="CHEBI:30616"/>
    </ligand>
</feature>
<dbReference type="PRINTS" id="PR01039">
    <property type="entry name" value="TRNASYNTHTRP"/>
</dbReference>
<comment type="catalytic activity">
    <reaction evidence="7 8">
        <text>tRNA(Trp) + L-tryptophan + ATP = L-tryptophyl-tRNA(Trp) + AMP + diphosphate + H(+)</text>
        <dbReference type="Rhea" id="RHEA:24080"/>
        <dbReference type="Rhea" id="RHEA-COMP:9671"/>
        <dbReference type="Rhea" id="RHEA-COMP:9705"/>
        <dbReference type="ChEBI" id="CHEBI:15378"/>
        <dbReference type="ChEBI" id="CHEBI:30616"/>
        <dbReference type="ChEBI" id="CHEBI:33019"/>
        <dbReference type="ChEBI" id="CHEBI:57912"/>
        <dbReference type="ChEBI" id="CHEBI:78442"/>
        <dbReference type="ChEBI" id="CHEBI:78535"/>
        <dbReference type="ChEBI" id="CHEBI:456215"/>
        <dbReference type="EC" id="6.1.1.2"/>
    </reaction>
</comment>
<dbReference type="GO" id="GO:0005524">
    <property type="term" value="F:ATP binding"/>
    <property type="evidence" value="ECO:0007669"/>
    <property type="project" value="UniProtKB-UniRule"/>
</dbReference>
<dbReference type="HAMAP" id="MF_00140_B">
    <property type="entry name" value="Trp_tRNA_synth_B"/>
    <property type="match status" value="1"/>
</dbReference>
<evidence type="ECO:0000313" key="11">
    <source>
        <dbReference type="Proteomes" id="UP000823990"/>
    </source>
</evidence>
<sequence length="335" mass="37487">MSEERRKIVYSALKPTGDLQLGNYIGALRNMVAMQEEFDCIYTVADMHSLTVDTVPAELRRRSYDFMAIFLAIGLDPERSVLFVQSHVPAHAELTWVLNCNTMMGEASRMTQFKDKSKKAGKAGINVGLFDYPVLMASDILLYNADLVPIGKDQQQHLELARTIAERFNNRYSPTFTVPEGYYGNKRTSKIYSLTDPTAKMGKTDSNAGGVIFLLDKPEDIMRKFARAVTDSGSEVKASADKPGITNLLNIWSVMTGKTVAEGEKEFAGASYESFKRAVGEATVEHLRPIREKYARYISDKGELERIMKSGAEKAAYLARRTLSKVYRKVGFVQL</sequence>
<dbReference type="Proteomes" id="UP000823990">
    <property type="component" value="Unassembled WGS sequence"/>
</dbReference>
<dbReference type="GO" id="GO:0005829">
    <property type="term" value="C:cytosol"/>
    <property type="evidence" value="ECO:0007669"/>
    <property type="project" value="TreeGrafter"/>
</dbReference>
<evidence type="ECO:0000313" key="10">
    <source>
        <dbReference type="EMBL" id="HIW03017.1"/>
    </source>
</evidence>
<organism evidence="10 11">
    <name type="scientific">Candidatus Protoclostridium stercorigallinarum</name>
    <dbReference type="NCBI Taxonomy" id="2838741"/>
    <lineage>
        <taxon>Bacteria</taxon>
        <taxon>Bacillati</taxon>
        <taxon>Bacillota</taxon>
        <taxon>Clostridia</taxon>
        <taxon>Candidatus Protoclostridium</taxon>
    </lineage>
</organism>
<dbReference type="Gene3D" id="1.10.240.10">
    <property type="entry name" value="Tyrosyl-Transfer RNA Synthetase"/>
    <property type="match status" value="1"/>
</dbReference>
<accession>A0A9D1Q2F3</accession>
<comment type="subunit">
    <text evidence="8">Homodimer.</text>
</comment>
<proteinExistence type="inferred from homology"/>
<keyword evidence="6 8" id="KW-0030">Aminoacyl-tRNA synthetase</keyword>
<dbReference type="NCBIfam" id="TIGR00233">
    <property type="entry name" value="trpS"/>
    <property type="match status" value="1"/>
</dbReference>
<evidence type="ECO:0000256" key="1">
    <source>
        <dbReference type="ARBA" id="ARBA00005594"/>
    </source>
</evidence>
<dbReference type="InterPro" id="IPR050203">
    <property type="entry name" value="Trp-tRNA_synthetase"/>
</dbReference>
<evidence type="ECO:0000256" key="7">
    <source>
        <dbReference type="ARBA" id="ARBA00049929"/>
    </source>
</evidence>
<dbReference type="InterPro" id="IPR014729">
    <property type="entry name" value="Rossmann-like_a/b/a_fold"/>
</dbReference>
<dbReference type="AlphaFoldDB" id="A0A9D1Q2F3"/>
<evidence type="ECO:0000256" key="2">
    <source>
        <dbReference type="ARBA" id="ARBA00022598"/>
    </source>
</evidence>
<dbReference type="PANTHER" id="PTHR43766:SF1">
    <property type="entry name" value="TRYPTOPHAN--TRNA LIGASE, MITOCHONDRIAL"/>
    <property type="match status" value="1"/>
</dbReference>
<evidence type="ECO:0000256" key="5">
    <source>
        <dbReference type="ARBA" id="ARBA00022917"/>
    </source>
</evidence>
<protein>
    <recommendedName>
        <fullName evidence="8">Tryptophan--tRNA ligase</fullName>
        <ecNumber evidence="8">6.1.1.2</ecNumber>
    </recommendedName>
    <alternativeName>
        <fullName evidence="8">Tryptophanyl-tRNA synthetase</fullName>
        <shortName evidence="8">TrpRS</shortName>
    </alternativeName>
</protein>
<reference evidence="10" key="2">
    <citation type="submission" date="2021-04" db="EMBL/GenBank/DDBJ databases">
        <authorList>
            <person name="Gilroy R."/>
        </authorList>
    </citation>
    <scope>NUCLEOTIDE SEQUENCE</scope>
    <source>
        <strain evidence="10">12435</strain>
    </source>
</reference>
<keyword evidence="5 8" id="KW-0648">Protein biosynthesis</keyword>
<name>A0A9D1Q2F3_9FIRM</name>
<dbReference type="Pfam" id="PF00579">
    <property type="entry name" value="tRNA-synt_1b"/>
    <property type="match status" value="1"/>
</dbReference>
<keyword evidence="3 8" id="KW-0547">Nucleotide-binding</keyword>
<dbReference type="CDD" id="cd00806">
    <property type="entry name" value="TrpRS_core"/>
    <property type="match status" value="1"/>
</dbReference>
<evidence type="ECO:0000256" key="3">
    <source>
        <dbReference type="ARBA" id="ARBA00022741"/>
    </source>
</evidence>
<feature type="binding site" evidence="8">
    <location>
        <position position="191"/>
    </location>
    <ligand>
        <name>ATP</name>
        <dbReference type="ChEBI" id="CHEBI:30616"/>
    </ligand>
</feature>
<dbReference type="GO" id="GO:0006436">
    <property type="term" value="P:tryptophanyl-tRNA aminoacylation"/>
    <property type="evidence" value="ECO:0007669"/>
    <property type="project" value="UniProtKB-UniRule"/>
</dbReference>